<dbReference type="EMBL" id="JBBPCC010000006">
    <property type="protein sequence ID" value="MEK8128425.1"/>
    <property type="molecule type" value="Genomic_DNA"/>
</dbReference>
<protein>
    <submittedName>
        <fullName evidence="1">Uncharacterized protein</fullName>
    </submittedName>
</protein>
<reference evidence="1 2" key="1">
    <citation type="submission" date="2024-04" db="EMBL/GenBank/DDBJ databases">
        <title>draft genome sequnece of Paenibacillus filicis.</title>
        <authorList>
            <person name="Kim D.-U."/>
        </authorList>
    </citation>
    <scope>NUCLEOTIDE SEQUENCE [LARGE SCALE GENOMIC DNA]</scope>
    <source>
        <strain evidence="1 2">KACC14197</strain>
    </source>
</reference>
<keyword evidence="2" id="KW-1185">Reference proteome</keyword>
<gene>
    <name evidence="1" type="ORF">WMW72_10965</name>
</gene>
<comment type="caution">
    <text evidence="1">The sequence shown here is derived from an EMBL/GenBank/DDBJ whole genome shotgun (WGS) entry which is preliminary data.</text>
</comment>
<sequence>MSYVLRHTITGEIAACLQKNHYDLSYYGIRQFVSEQEAQELMKGFLQEIGRDDEHRWLVVYLEEGRVKLGNVKLKNDPSRRLILHAEGNLEAVLM</sequence>
<accession>A0ABU9DHU5</accession>
<organism evidence="1 2">
    <name type="scientific">Paenibacillus filicis</name>
    <dbReference type="NCBI Taxonomy" id="669464"/>
    <lineage>
        <taxon>Bacteria</taxon>
        <taxon>Bacillati</taxon>
        <taxon>Bacillota</taxon>
        <taxon>Bacilli</taxon>
        <taxon>Bacillales</taxon>
        <taxon>Paenibacillaceae</taxon>
        <taxon>Paenibacillus</taxon>
    </lineage>
</organism>
<evidence type="ECO:0000313" key="1">
    <source>
        <dbReference type="EMBL" id="MEK8128425.1"/>
    </source>
</evidence>
<proteinExistence type="predicted"/>
<dbReference type="RefSeq" id="WP_341415506.1">
    <property type="nucleotide sequence ID" value="NZ_JBBPCC010000006.1"/>
</dbReference>
<name>A0ABU9DHU5_9BACL</name>
<dbReference type="Proteomes" id="UP001469365">
    <property type="component" value="Unassembled WGS sequence"/>
</dbReference>
<evidence type="ECO:0000313" key="2">
    <source>
        <dbReference type="Proteomes" id="UP001469365"/>
    </source>
</evidence>